<evidence type="ECO:0000259" key="3">
    <source>
        <dbReference type="Pfam" id="PF13359"/>
    </source>
</evidence>
<evidence type="ECO:0000256" key="1">
    <source>
        <dbReference type="ARBA" id="ARBA00001968"/>
    </source>
</evidence>
<comment type="cofactor">
    <cofactor evidence="1">
        <name>a divalent metal cation</name>
        <dbReference type="ChEBI" id="CHEBI:60240"/>
    </cofactor>
</comment>
<dbReference type="AlphaFoldDB" id="A0AAV8XIH2"/>
<protein>
    <recommendedName>
        <fullName evidence="3">DDE Tnp4 domain-containing protein</fullName>
    </recommendedName>
</protein>
<organism evidence="4 5">
    <name type="scientific">Rhamnusium bicolor</name>
    <dbReference type="NCBI Taxonomy" id="1586634"/>
    <lineage>
        <taxon>Eukaryota</taxon>
        <taxon>Metazoa</taxon>
        <taxon>Ecdysozoa</taxon>
        <taxon>Arthropoda</taxon>
        <taxon>Hexapoda</taxon>
        <taxon>Insecta</taxon>
        <taxon>Pterygota</taxon>
        <taxon>Neoptera</taxon>
        <taxon>Endopterygota</taxon>
        <taxon>Coleoptera</taxon>
        <taxon>Polyphaga</taxon>
        <taxon>Cucujiformia</taxon>
        <taxon>Chrysomeloidea</taxon>
        <taxon>Cerambycidae</taxon>
        <taxon>Lepturinae</taxon>
        <taxon>Rhagiini</taxon>
        <taxon>Rhamnusium</taxon>
    </lineage>
</organism>
<name>A0AAV8XIH2_9CUCU</name>
<dbReference type="Proteomes" id="UP001162156">
    <property type="component" value="Unassembled WGS sequence"/>
</dbReference>
<accession>A0AAV8XIH2</accession>
<reference evidence="4" key="1">
    <citation type="journal article" date="2023" name="Insect Mol. Biol.">
        <title>Genome sequencing provides insights into the evolution of gene families encoding plant cell wall-degrading enzymes in longhorned beetles.</title>
        <authorList>
            <person name="Shin N.R."/>
            <person name="Okamura Y."/>
            <person name="Kirsch R."/>
            <person name="Pauchet Y."/>
        </authorList>
    </citation>
    <scope>NUCLEOTIDE SEQUENCE</scope>
    <source>
        <strain evidence="4">RBIC_L_NR</strain>
    </source>
</reference>
<proteinExistence type="predicted"/>
<keyword evidence="5" id="KW-1185">Reference proteome</keyword>
<dbReference type="Pfam" id="PF13359">
    <property type="entry name" value="DDE_Tnp_4"/>
    <property type="match status" value="1"/>
</dbReference>
<evidence type="ECO:0000313" key="4">
    <source>
        <dbReference type="EMBL" id="KAJ8938756.1"/>
    </source>
</evidence>
<comment type="caution">
    <text evidence="4">The sequence shown here is derived from an EMBL/GenBank/DDBJ whole genome shotgun (WGS) entry which is preliminary data.</text>
</comment>
<sequence>MLLFSGEHPAGFLKMILNYRLSRARRVVENVFGIISSVFRMLRKPIISQPEKVELVVMTIAYLHNYLRRTSRNVYTSSESLDKKDKRTVIPGPWRNDNNGISMTSVKNVPRRSSEALSAIRNELGDYFIKEGQLSWQNLYA</sequence>
<feature type="domain" description="DDE Tnp4" evidence="3">
    <location>
        <begin position="17"/>
        <end position="65"/>
    </location>
</feature>
<dbReference type="GO" id="GO:0046872">
    <property type="term" value="F:metal ion binding"/>
    <property type="evidence" value="ECO:0007669"/>
    <property type="project" value="UniProtKB-KW"/>
</dbReference>
<gene>
    <name evidence="4" type="ORF">NQ314_011353</name>
</gene>
<evidence type="ECO:0000256" key="2">
    <source>
        <dbReference type="ARBA" id="ARBA00022723"/>
    </source>
</evidence>
<dbReference type="InterPro" id="IPR027806">
    <property type="entry name" value="HARBI1_dom"/>
</dbReference>
<keyword evidence="2" id="KW-0479">Metal-binding</keyword>
<evidence type="ECO:0000313" key="5">
    <source>
        <dbReference type="Proteomes" id="UP001162156"/>
    </source>
</evidence>
<dbReference type="EMBL" id="JANEYF010003158">
    <property type="protein sequence ID" value="KAJ8938756.1"/>
    <property type="molecule type" value="Genomic_DNA"/>
</dbReference>